<evidence type="ECO:0000256" key="1">
    <source>
        <dbReference type="SAM" id="SignalP"/>
    </source>
</evidence>
<evidence type="ECO:0000313" key="2">
    <source>
        <dbReference type="EMBL" id="MBD8524635.1"/>
    </source>
</evidence>
<feature type="chain" id="PRO_5043655100" description="YHS domain-containing protein" evidence="1">
    <location>
        <begin position="24"/>
        <end position="155"/>
    </location>
</feature>
<keyword evidence="3" id="KW-1185">Reference proteome</keyword>
<dbReference type="AlphaFoldDB" id="A0AAW3ZI69"/>
<protein>
    <recommendedName>
        <fullName evidence="4">YHS domain-containing protein</fullName>
    </recommendedName>
</protein>
<name>A0AAW3ZI69_9GAMM</name>
<comment type="caution">
    <text evidence="2">The sequence shown here is derived from an EMBL/GenBank/DDBJ whole genome shotgun (WGS) entry which is preliminary data.</text>
</comment>
<proteinExistence type="predicted"/>
<dbReference type="NCBIfam" id="NF041384">
    <property type="entry name" value="YHS_seleno_dom"/>
    <property type="match status" value="1"/>
</dbReference>
<gene>
    <name evidence="2" type="ORF">IFO71_02675</name>
</gene>
<dbReference type="RefSeq" id="WP_192027979.1">
    <property type="nucleotide sequence ID" value="NZ_JACYTR010000003.1"/>
</dbReference>
<keyword evidence="1" id="KW-0732">Signal</keyword>
<accession>A0AAW3ZI69</accession>
<feature type="signal peptide" evidence="1">
    <location>
        <begin position="1"/>
        <end position="23"/>
    </location>
</feature>
<evidence type="ECO:0000313" key="3">
    <source>
        <dbReference type="Proteomes" id="UP000613768"/>
    </source>
</evidence>
<sequence>MTHPNLTRWLGLLLLLSTFTAQAVDEVFSTEDGALRGYDVVAYHTEHKPVLGSAAITHPWNGVTWRFANEANRDRFAADPQRYAPQYGGYCAYGTSRGYKVSTQPEAFAIVDGKLYLNYNTEVQKTWNQDQPTFIQQANQVWQTLEDQPYEKEAK</sequence>
<dbReference type="EMBL" id="JACYTR010000003">
    <property type="protein sequence ID" value="MBD8524635.1"/>
    <property type="molecule type" value="Genomic_DNA"/>
</dbReference>
<dbReference type="Proteomes" id="UP000613768">
    <property type="component" value="Unassembled WGS sequence"/>
</dbReference>
<evidence type="ECO:0008006" key="4">
    <source>
        <dbReference type="Google" id="ProtNLM"/>
    </source>
</evidence>
<reference evidence="2 3" key="1">
    <citation type="submission" date="2020-09" db="EMBL/GenBank/DDBJ databases">
        <title>Pseudoxanthomonas sp. CAU 1598 isolated from sand of Yaerae Beach.</title>
        <authorList>
            <person name="Kim W."/>
        </authorList>
    </citation>
    <scope>NUCLEOTIDE SEQUENCE [LARGE SCALE GENOMIC DNA]</scope>
    <source>
        <strain evidence="2 3">CAU 1598</strain>
    </source>
</reference>
<organism evidence="2 3">
    <name type="scientific">Pseudomarimonas arenosa</name>
    <dbReference type="NCBI Taxonomy" id="2774145"/>
    <lineage>
        <taxon>Bacteria</taxon>
        <taxon>Pseudomonadati</taxon>
        <taxon>Pseudomonadota</taxon>
        <taxon>Gammaproteobacteria</taxon>
        <taxon>Lysobacterales</taxon>
        <taxon>Lysobacteraceae</taxon>
        <taxon>Pseudomarimonas</taxon>
    </lineage>
</organism>